<keyword evidence="8" id="KW-0443">Lipid metabolism</keyword>
<dbReference type="Pfam" id="PF03007">
    <property type="entry name" value="WS_DGAT_cat"/>
    <property type="match status" value="1"/>
</dbReference>
<name>A0ABT8G6I4_9MICO</name>
<dbReference type="InterPro" id="IPR004255">
    <property type="entry name" value="O-acyltransferase_WSD1_N"/>
</dbReference>
<comment type="catalytic activity">
    <reaction evidence="10">
        <text>an acyl-CoA + a 1,2-diacyl-sn-glycerol = a triacyl-sn-glycerol + CoA</text>
        <dbReference type="Rhea" id="RHEA:10868"/>
        <dbReference type="ChEBI" id="CHEBI:17815"/>
        <dbReference type="ChEBI" id="CHEBI:57287"/>
        <dbReference type="ChEBI" id="CHEBI:58342"/>
        <dbReference type="ChEBI" id="CHEBI:64615"/>
        <dbReference type="EC" id="2.3.1.20"/>
    </reaction>
</comment>
<evidence type="ECO:0000256" key="3">
    <source>
        <dbReference type="ARBA" id="ARBA00009587"/>
    </source>
</evidence>
<dbReference type="Proteomes" id="UP001172728">
    <property type="component" value="Unassembled WGS sequence"/>
</dbReference>
<dbReference type="InterPro" id="IPR009721">
    <property type="entry name" value="O-acyltransferase_WSD1_C"/>
</dbReference>
<comment type="pathway">
    <text evidence="1">Glycerolipid metabolism; triacylglycerol biosynthesis.</text>
</comment>
<evidence type="ECO:0000256" key="4">
    <source>
        <dbReference type="ARBA" id="ARBA00013244"/>
    </source>
</evidence>
<keyword evidence="11" id="KW-0472">Membrane</keyword>
<evidence type="ECO:0000256" key="2">
    <source>
        <dbReference type="ARBA" id="ARBA00005189"/>
    </source>
</evidence>
<reference evidence="14" key="1">
    <citation type="submission" date="2023-06" db="EMBL/GenBank/DDBJ databases">
        <title>Sysu t00192.</title>
        <authorList>
            <person name="Gao L."/>
            <person name="Fang B.-Z."/>
            <person name="Li W.-J."/>
        </authorList>
    </citation>
    <scope>NUCLEOTIDE SEQUENCE</scope>
    <source>
        <strain evidence="14">SYSU T00192</strain>
    </source>
</reference>
<dbReference type="Pfam" id="PF06974">
    <property type="entry name" value="WS_DGAT_C"/>
    <property type="match status" value="1"/>
</dbReference>
<evidence type="ECO:0000256" key="1">
    <source>
        <dbReference type="ARBA" id="ARBA00004771"/>
    </source>
</evidence>
<evidence type="ECO:0000313" key="14">
    <source>
        <dbReference type="EMBL" id="MDN4474534.1"/>
    </source>
</evidence>
<keyword evidence="11" id="KW-1133">Transmembrane helix</keyword>
<evidence type="ECO:0000259" key="13">
    <source>
        <dbReference type="Pfam" id="PF06974"/>
    </source>
</evidence>
<gene>
    <name evidence="14" type="ORF">QQX09_01540</name>
</gene>
<dbReference type="InterPro" id="IPR023213">
    <property type="entry name" value="CAT-like_dom_sf"/>
</dbReference>
<evidence type="ECO:0000256" key="6">
    <source>
        <dbReference type="ARBA" id="ARBA00022679"/>
    </source>
</evidence>
<dbReference type="SUPFAM" id="SSF52777">
    <property type="entry name" value="CoA-dependent acyltransferases"/>
    <property type="match status" value="1"/>
</dbReference>
<proteinExistence type="inferred from homology"/>
<evidence type="ECO:0000256" key="5">
    <source>
        <dbReference type="ARBA" id="ARBA00022516"/>
    </source>
</evidence>
<keyword evidence="15" id="KW-1185">Reference proteome</keyword>
<evidence type="ECO:0000256" key="9">
    <source>
        <dbReference type="ARBA" id="ARBA00023315"/>
    </source>
</evidence>
<evidence type="ECO:0000259" key="12">
    <source>
        <dbReference type="Pfam" id="PF03007"/>
    </source>
</evidence>
<evidence type="ECO:0000256" key="11">
    <source>
        <dbReference type="SAM" id="Phobius"/>
    </source>
</evidence>
<keyword evidence="11" id="KW-0812">Transmembrane</keyword>
<keyword evidence="9" id="KW-0012">Acyltransferase</keyword>
<feature type="domain" description="O-acyltransferase WSD1 C-terminal" evidence="13">
    <location>
        <begin position="314"/>
        <end position="406"/>
    </location>
</feature>
<keyword evidence="6" id="KW-0808">Transferase</keyword>
<evidence type="ECO:0000313" key="15">
    <source>
        <dbReference type="Proteomes" id="UP001172728"/>
    </source>
</evidence>
<feature type="domain" description="O-acyltransferase WSD1-like N-terminal" evidence="12">
    <location>
        <begin position="44"/>
        <end position="168"/>
    </location>
</feature>
<sequence>MRDPDRLTPADEANLTLDGVGVYVLTIVGLAGAGGFVRGPRDVDIDALRATLAGRVAGLPRLTRSVVGDAGRRRLVDRGLRIEDHVRAVEPVDGLDGLHRWCAALSTRRLPSDRPLWELLIVPGAHADGVAWVFRIHHALADGGAAVRLFDALFDPDPSAPGAPAPSPAAAVTAHRRHGPAWRQLGTVLRPMRRTALIGPSGTGRRLHVVDVDLPGVAGASHALGATVNDAVLAAIGDGARAALTVLEERIPDTLPVQVPVLLPGGAHRTNQVAAFTARVPLGDVGVAARARALAPATRAGASEVRDRALPWCVGTPAGARVMRRFVARQRVIAVLTTNVRGPDRPRRLCGAPVERVWALPVLAGTVRVGVAAVSYAGRLSVCVLWSEAIADAGAALARRFEDSLAAFAAPG</sequence>
<dbReference type="EMBL" id="JAUHPW010000001">
    <property type="protein sequence ID" value="MDN4474534.1"/>
    <property type="molecule type" value="Genomic_DNA"/>
</dbReference>
<comment type="similarity">
    <text evidence="3">Belongs to the long-chain O-acyltransferase family.</text>
</comment>
<dbReference type="Gene3D" id="3.30.559.10">
    <property type="entry name" value="Chloramphenicol acetyltransferase-like domain"/>
    <property type="match status" value="1"/>
</dbReference>
<dbReference type="InterPro" id="IPR045034">
    <property type="entry name" value="O-acyltransferase_WSD1-like"/>
</dbReference>
<comment type="caution">
    <text evidence="14">The sequence shown here is derived from an EMBL/GenBank/DDBJ whole genome shotgun (WGS) entry which is preliminary data.</text>
</comment>
<accession>A0ABT8G6I4</accession>
<comment type="pathway">
    <text evidence="2">Lipid metabolism.</text>
</comment>
<dbReference type="EC" id="2.3.1.20" evidence="4"/>
<protein>
    <recommendedName>
        <fullName evidence="4">diacylglycerol O-acyltransferase</fullName>
        <ecNumber evidence="4">2.3.1.20</ecNumber>
    </recommendedName>
</protein>
<organism evidence="14 15">
    <name type="scientific">Demequina litoralis</name>
    <dbReference type="NCBI Taxonomy" id="3051660"/>
    <lineage>
        <taxon>Bacteria</taxon>
        <taxon>Bacillati</taxon>
        <taxon>Actinomycetota</taxon>
        <taxon>Actinomycetes</taxon>
        <taxon>Micrococcales</taxon>
        <taxon>Demequinaceae</taxon>
        <taxon>Demequina</taxon>
    </lineage>
</organism>
<dbReference type="RefSeq" id="WP_301130940.1">
    <property type="nucleotide sequence ID" value="NZ_JAUHPW010000001.1"/>
</dbReference>
<keyword evidence="5" id="KW-0444">Lipid biosynthesis</keyword>
<evidence type="ECO:0000256" key="7">
    <source>
        <dbReference type="ARBA" id="ARBA00022798"/>
    </source>
</evidence>
<keyword evidence="7" id="KW-0319">Glycerol metabolism</keyword>
<evidence type="ECO:0000256" key="10">
    <source>
        <dbReference type="ARBA" id="ARBA00048109"/>
    </source>
</evidence>
<dbReference type="PANTHER" id="PTHR31650">
    <property type="entry name" value="O-ACYLTRANSFERASE (WSD1-LIKE) FAMILY PROTEIN"/>
    <property type="match status" value="1"/>
</dbReference>
<dbReference type="PANTHER" id="PTHR31650:SF1">
    <property type="entry name" value="WAX ESTER SYNTHASE_DIACYLGLYCEROL ACYLTRANSFERASE 4-RELATED"/>
    <property type="match status" value="1"/>
</dbReference>
<evidence type="ECO:0000256" key="8">
    <source>
        <dbReference type="ARBA" id="ARBA00023098"/>
    </source>
</evidence>
<feature type="transmembrane region" description="Helical" evidence="11">
    <location>
        <begin position="20"/>
        <end position="39"/>
    </location>
</feature>